<accession>A0A6C0B4I7</accession>
<name>A0A6C0B4I7_9ZZZZ</name>
<evidence type="ECO:0000313" key="1">
    <source>
        <dbReference type="EMBL" id="QHS86439.1"/>
    </source>
</evidence>
<protein>
    <submittedName>
        <fullName evidence="1">Uncharacterized protein</fullName>
    </submittedName>
</protein>
<reference evidence="1" key="1">
    <citation type="journal article" date="2020" name="Nature">
        <title>Giant virus diversity and host interactions through global metagenomics.</title>
        <authorList>
            <person name="Schulz F."/>
            <person name="Roux S."/>
            <person name="Paez-Espino D."/>
            <person name="Jungbluth S."/>
            <person name="Walsh D.A."/>
            <person name="Denef V.J."/>
            <person name="McMahon K.D."/>
            <person name="Konstantinidis K.T."/>
            <person name="Eloe-Fadrosh E.A."/>
            <person name="Kyrpides N.C."/>
            <person name="Woyke T."/>
        </authorList>
    </citation>
    <scope>NUCLEOTIDE SEQUENCE</scope>
    <source>
        <strain evidence="1">GVMAG-M-3300009187-29</strain>
    </source>
</reference>
<dbReference type="EMBL" id="MN739055">
    <property type="protein sequence ID" value="QHS86439.1"/>
    <property type="molecule type" value="Genomic_DNA"/>
</dbReference>
<organism evidence="1">
    <name type="scientific">viral metagenome</name>
    <dbReference type="NCBI Taxonomy" id="1070528"/>
    <lineage>
        <taxon>unclassified sequences</taxon>
        <taxon>metagenomes</taxon>
        <taxon>organismal metagenomes</taxon>
    </lineage>
</organism>
<dbReference type="AlphaFoldDB" id="A0A6C0B4I7"/>
<proteinExistence type="predicted"/>
<sequence>MSVAEMNIYPVGSTPEFDIDGEHHTKYEDYSVHRYGDFVFQKSTSKNMNKLWSHFHSKQNYPEFYIGIAKKMAICKCPKTGVEEWYNAERCLSVQQPAIGSTITVNDKIKDKVYCRDFVFMGWAKTPVHEWTMQNGRTLQLEQKFVDGLLPQDRRYLRMKA</sequence>